<reference evidence="7" key="1">
    <citation type="journal article" date="2019" name="Int. J. Syst. Evol. Microbiol.">
        <title>The Global Catalogue of Microorganisms (GCM) 10K type strain sequencing project: providing services to taxonomists for standard genome sequencing and annotation.</title>
        <authorList>
            <consortium name="The Broad Institute Genomics Platform"/>
            <consortium name="The Broad Institute Genome Sequencing Center for Infectious Disease"/>
            <person name="Wu L."/>
            <person name="Ma J."/>
        </authorList>
    </citation>
    <scope>NUCLEOTIDE SEQUENCE [LARGE SCALE GENOMIC DNA]</scope>
    <source>
        <strain evidence="7">KCTC 42662</strain>
    </source>
</reference>
<accession>A0ABW5KG20</accession>
<feature type="transmembrane region" description="Helical" evidence="5">
    <location>
        <begin position="373"/>
        <end position="393"/>
    </location>
</feature>
<keyword evidence="7" id="KW-1185">Reference proteome</keyword>
<dbReference type="PRINTS" id="PR00762">
    <property type="entry name" value="CLCHANNEL"/>
</dbReference>
<keyword evidence="2 5" id="KW-0812">Transmembrane</keyword>
<evidence type="ECO:0000313" key="7">
    <source>
        <dbReference type="Proteomes" id="UP001597545"/>
    </source>
</evidence>
<dbReference type="Pfam" id="PF00654">
    <property type="entry name" value="Voltage_CLC"/>
    <property type="match status" value="1"/>
</dbReference>
<dbReference type="Proteomes" id="UP001597545">
    <property type="component" value="Unassembled WGS sequence"/>
</dbReference>
<evidence type="ECO:0000256" key="2">
    <source>
        <dbReference type="ARBA" id="ARBA00022692"/>
    </source>
</evidence>
<evidence type="ECO:0000313" key="6">
    <source>
        <dbReference type="EMBL" id="MFD2547549.1"/>
    </source>
</evidence>
<keyword evidence="4 5" id="KW-0472">Membrane</keyword>
<feature type="transmembrane region" description="Helical" evidence="5">
    <location>
        <begin position="291"/>
        <end position="311"/>
    </location>
</feature>
<feature type="transmembrane region" description="Helical" evidence="5">
    <location>
        <begin position="48"/>
        <end position="65"/>
    </location>
</feature>
<evidence type="ECO:0000256" key="3">
    <source>
        <dbReference type="ARBA" id="ARBA00022989"/>
    </source>
</evidence>
<feature type="transmembrane region" description="Helical" evidence="5">
    <location>
        <begin position="210"/>
        <end position="231"/>
    </location>
</feature>
<sequence>MIKSVFPPIRFFGKWTFIVLLISLSIGSTSALFLWLLNQVTTVREQNLWVLIFLPIAGLGIVWWYQRYGGKAQKGNNLLLKEYYHPDDGIPWKMAPMIILTTLATHLFGGSAGREGTAVQYGATLADQIHKIIRLTKKERRVLLLCGIAAGFSSLFGTPLAGALFALEMVQLGRVRWRGMVPVVSSALLANWTCSLYADLHTTYPPLTVFPAWSTQTIVYLALAGLAFGLAAQLFSRTGDLLGHLFKKIKQVLLRPIIGGTLVVGIVFLLQSSRHIGLGIPTILASFEQPLPFYDFFIKIILTTLTLGSGFKGGEVTPLFFIGATLGNALAAVIPLPIALLATTGFVSVFAGCTKTPIACTVMAMELFGWHGGLFFLITCTVSLLISGKYGIYSIQKKRLPGRFIKRIFRS</sequence>
<gene>
    <name evidence="6" type="ORF">ACFSR5_07825</name>
</gene>
<dbReference type="PANTHER" id="PTHR43427:SF12">
    <property type="entry name" value="CHLORIDE TRANSPORTER"/>
    <property type="match status" value="1"/>
</dbReference>
<name>A0ABW5KG20_9SPHI</name>
<comment type="subcellular location">
    <subcellularLocation>
        <location evidence="1">Membrane</location>
        <topology evidence="1">Multi-pass membrane protein</topology>
    </subcellularLocation>
</comment>
<dbReference type="InterPro" id="IPR014743">
    <property type="entry name" value="Cl-channel_core"/>
</dbReference>
<organism evidence="6 7">
    <name type="scientific">Sphingobacterium suaedae</name>
    <dbReference type="NCBI Taxonomy" id="1686402"/>
    <lineage>
        <taxon>Bacteria</taxon>
        <taxon>Pseudomonadati</taxon>
        <taxon>Bacteroidota</taxon>
        <taxon>Sphingobacteriia</taxon>
        <taxon>Sphingobacteriales</taxon>
        <taxon>Sphingobacteriaceae</taxon>
        <taxon>Sphingobacterium</taxon>
    </lineage>
</organism>
<dbReference type="EMBL" id="JBHULR010000003">
    <property type="protein sequence ID" value="MFD2547549.1"/>
    <property type="molecule type" value="Genomic_DNA"/>
</dbReference>
<proteinExistence type="predicted"/>
<feature type="transmembrane region" description="Helical" evidence="5">
    <location>
        <begin position="142"/>
        <end position="167"/>
    </location>
</feature>
<evidence type="ECO:0000256" key="5">
    <source>
        <dbReference type="SAM" id="Phobius"/>
    </source>
</evidence>
<protein>
    <submittedName>
        <fullName evidence="6">Chloride channel protein</fullName>
    </submittedName>
</protein>
<dbReference type="InterPro" id="IPR001807">
    <property type="entry name" value="ClC"/>
</dbReference>
<dbReference type="SUPFAM" id="SSF81340">
    <property type="entry name" value="Clc chloride channel"/>
    <property type="match status" value="1"/>
</dbReference>
<evidence type="ECO:0000256" key="1">
    <source>
        <dbReference type="ARBA" id="ARBA00004141"/>
    </source>
</evidence>
<feature type="transmembrane region" description="Helical" evidence="5">
    <location>
        <begin position="12"/>
        <end position="36"/>
    </location>
</feature>
<feature type="transmembrane region" description="Helical" evidence="5">
    <location>
        <begin position="318"/>
        <end position="342"/>
    </location>
</feature>
<dbReference type="InterPro" id="IPR050368">
    <property type="entry name" value="ClC-type_chloride_channel"/>
</dbReference>
<dbReference type="RefSeq" id="WP_380902409.1">
    <property type="nucleotide sequence ID" value="NZ_JBHUEG010000007.1"/>
</dbReference>
<feature type="transmembrane region" description="Helical" evidence="5">
    <location>
        <begin position="252"/>
        <end position="271"/>
    </location>
</feature>
<dbReference type="Gene3D" id="1.10.3080.10">
    <property type="entry name" value="Clc chloride channel"/>
    <property type="match status" value="1"/>
</dbReference>
<keyword evidence="3 5" id="KW-1133">Transmembrane helix</keyword>
<comment type="caution">
    <text evidence="6">The sequence shown here is derived from an EMBL/GenBank/DDBJ whole genome shotgun (WGS) entry which is preliminary data.</text>
</comment>
<dbReference type="PANTHER" id="PTHR43427">
    <property type="entry name" value="CHLORIDE CHANNEL PROTEIN CLC-E"/>
    <property type="match status" value="1"/>
</dbReference>
<evidence type="ECO:0000256" key="4">
    <source>
        <dbReference type="ARBA" id="ARBA00023136"/>
    </source>
</evidence>